<comment type="caution">
    <text evidence="2">The sequence shown here is derived from an EMBL/GenBank/DDBJ whole genome shotgun (WGS) entry which is preliminary data.</text>
</comment>
<gene>
    <name evidence="2" type="ORF">FB566_3579</name>
</gene>
<evidence type="ECO:0000256" key="1">
    <source>
        <dbReference type="SAM" id="MobiDB-lite"/>
    </source>
</evidence>
<sequence length="127" mass="14301">MHDAQDDWSVCVADRGHPYFEFSEHRLNLRGFVATFYEESGYQGSPEGPQHEPPPGAPWSPEEARANEIAFAVDVAECADETGLRKTMETEWRMTMEAVALENKDEIFAWHDSLEEALEAAGELIAE</sequence>
<dbReference type="OrthoDB" id="3403621at2"/>
<dbReference type="RefSeq" id="WP_142041782.1">
    <property type="nucleotide sequence ID" value="NZ_JBHTGS010000001.1"/>
</dbReference>
<evidence type="ECO:0000313" key="3">
    <source>
        <dbReference type="Proteomes" id="UP000317043"/>
    </source>
</evidence>
<keyword evidence="3" id="KW-1185">Reference proteome</keyword>
<protein>
    <submittedName>
        <fullName evidence="2">Uncharacterized protein</fullName>
    </submittedName>
</protein>
<feature type="region of interest" description="Disordered" evidence="1">
    <location>
        <begin position="40"/>
        <end position="65"/>
    </location>
</feature>
<dbReference type="InParanoid" id="A0A543AZJ7"/>
<organism evidence="2 3">
    <name type="scientific">Stackebrandtia endophytica</name>
    <dbReference type="NCBI Taxonomy" id="1496996"/>
    <lineage>
        <taxon>Bacteria</taxon>
        <taxon>Bacillati</taxon>
        <taxon>Actinomycetota</taxon>
        <taxon>Actinomycetes</taxon>
        <taxon>Glycomycetales</taxon>
        <taxon>Glycomycetaceae</taxon>
        <taxon>Stackebrandtia</taxon>
    </lineage>
</organism>
<evidence type="ECO:0000313" key="2">
    <source>
        <dbReference type="EMBL" id="TQL78004.1"/>
    </source>
</evidence>
<reference evidence="2 3" key="1">
    <citation type="submission" date="2019-06" db="EMBL/GenBank/DDBJ databases">
        <title>Sequencing the genomes of 1000 actinobacteria strains.</title>
        <authorList>
            <person name="Klenk H.-P."/>
        </authorList>
    </citation>
    <scope>NUCLEOTIDE SEQUENCE [LARGE SCALE GENOMIC DNA]</scope>
    <source>
        <strain evidence="2 3">DSM 45928</strain>
    </source>
</reference>
<proteinExistence type="predicted"/>
<accession>A0A543AZJ7</accession>
<dbReference type="AlphaFoldDB" id="A0A543AZJ7"/>
<dbReference type="Proteomes" id="UP000317043">
    <property type="component" value="Unassembled WGS sequence"/>
</dbReference>
<name>A0A543AZJ7_9ACTN</name>
<dbReference type="EMBL" id="VFOW01000001">
    <property type="protein sequence ID" value="TQL78004.1"/>
    <property type="molecule type" value="Genomic_DNA"/>
</dbReference>